<reference evidence="4 5" key="1">
    <citation type="journal article" date="2009" name="Int. J. Syst. Evol. Microbiol.">
        <title>Paenibacillus contaminans sp. nov., isolated from a contaminated laboratory plate.</title>
        <authorList>
            <person name="Chou J.H."/>
            <person name="Lee J.H."/>
            <person name="Lin M.C."/>
            <person name="Chang P.S."/>
            <person name="Arun A.B."/>
            <person name="Young C.C."/>
            <person name="Chen W.M."/>
        </authorList>
    </citation>
    <scope>NUCLEOTIDE SEQUENCE [LARGE SCALE GENOMIC DNA]</scope>
    <source>
        <strain evidence="4 5">CKOBP-6</strain>
    </source>
</reference>
<name>A0A329MMC7_9BACL</name>
<dbReference type="InterPro" id="IPR015797">
    <property type="entry name" value="NUDIX_hydrolase-like_dom_sf"/>
</dbReference>
<accession>A0A329MMC7</accession>
<feature type="domain" description="Nudix hydrolase" evidence="3">
    <location>
        <begin position="4"/>
        <end position="140"/>
    </location>
</feature>
<dbReference type="AlphaFoldDB" id="A0A329MMC7"/>
<protein>
    <submittedName>
        <fullName evidence="4">NUDIX hydrolase</fullName>
    </submittedName>
</protein>
<dbReference type="RefSeq" id="WP_113033265.1">
    <property type="nucleotide sequence ID" value="NZ_QMFB01000014.1"/>
</dbReference>
<dbReference type="PANTHER" id="PTHR43046">
    <property type="entry name" value="GDP-MANNOSE MANNOSYL HYDROLASE"/>
    <property type="match status" value="1"/>
</dbReference>
<organism evidence="4 5">
    <name type="scientific">Paenibacillus contaminans</name>
    <dbReference type="NCBI Taxonomy" id="450362"/>
    <lineage>
        <taxon>Bacteria</taxon>
        <taxon>Bacillati</taxon>
        <taxon>Bacillota</taxon>
        <taxon>Bacilli</taxon>
        <taxon>Bacillales</taxon>
        <taxon>Paenibacillaceae</taxon>
        <taxon>Paenibacillus</taxon>
    </lineage>
</organism>
<dbReference type="SUPFAM" id="SSF55811">
    <property type="entry name" value="Nudix"/>
    <property type="match status" value="1"/>
</dbReference>
<keyword evidence="2 4" id="KW-0378">Hydrolase</keyword>
<dbReference type="Gene3D" id="3.90.79.10">
    <property type="entry name" value="Nucleoside Triphosphate Pyrophosphohydrolase"/>
    <property type="match status" value="1"/>
</dbReference>
<sequence>MPYHIRVRPTALIMRDDSILLCEYTDEEGVHYNLPGGGAEPGETVIDGVKREAMEELSVEVEVGPLAFVYECAPHRQSGDYPDTPHMLNLIFECRIADGFTPRLPDRPDPTQSGVKWVPLGELESILLFPNIKKQLIEYAAGRRHLTMIEDHELEPYFSGSLIADDLPKEAKR</sequence>
<dbReference type="PANTHER" id="PTHR43046:SF14">
    <property type="entry name" value="MUTT_NUDIX FAMILY PROTEIN"/>
    <property type="match status" value="1"/>
</dbReference>
<dbReference type="InterPro" id="IPR000086">
    <property type="entry name" value="NUDIX_hydrolase_dom"/>
</dbReference>
<dbReference type="Pfam" id="PF00293">
    <property type="entry name" value="NUDIX"/>
    <property type="match status" value="1"/>
</dbReference>
<dbReference type="GO" id="GO:0016787">
    <property type="term" value="F:hydrolase activity"/>
    <property type="evidence" value="ECO:0007669"/>
    <property type="project" value="UniProtKB-KW"/>
</dbReference>
<proteinExistence type="predicted"/>
<evidence type="ECO:0000259" key="3">
    <source>
        <dbReference type="PROSITE" id="PS51462"/>
    </source>
</evidence>
<evidence type="ECO:0000313" key="5">
    <source>
        <dbReference type="Proteomes" id="UP000250369"/>
    </source>
</evidence>
<evidence type="ECO:0000256" key="1">
    <source>
        <dbReference type="ARBA" id="ARBA00001946"/>
    </source>
</evidence>
<evidence type="ECO:0000313" key="4">
    <source>
        <dbReference type="EMBL" id="RAV19057.1"/>
    </source>
</evidence>
<keyword evidence="5" id="KW-1185">Reference proteome</keyword>
<dbReference type="Proteomes" id="UP000250369">
    <property type="component" value="Unassembled WGS sequence"/>
</dbReference>
<dbReference type="PROSITE" id="PS51462">
    <property type="entry name" value="NUDIX"/>
    <property type="match status" value="1"/>
</dbReference>
<gene>
    <name evidence="4" type="ORF">DQG23_23240</name>
</gene>
<dbReference type="CDD" id="cd18880">
    <property type="entry name" value="NUDIX_ADPRase"/>
    <property type="match status" value="1"/>
</dbReference>
<dbReference type="OrthoDB" id="65827at2"/>
<dbReference type="EMBL" id="QMFB01000014">
    <property type="protein sequence ID" value="RAV19057.1"/>
    <property type="molecule type" value="Genomic_DNA"/>
</dbReference>
<comment type="caution">
    <text evidence="4">The sequence shown here is derived from an EMBL/GenBank/DDBJ whole genome shotgun (WGS) entry which is preliminary data.</text>
</comment>
<comment type="cofactor">
    <cofactor evidence="1">
        <name>Mg(2+)</name>
        <dbReference type="ChEBI" id="CHEBI:18420"/>
    </cofactor>
</comment>
<evidence type="ECO:0000256" key="2">
    <source>
        <dbReference type="ARBA" id="ARBA00022801"/>
    </source>
</evidence>